<gene>
    <name evidence="3" type="ORF">D9613_000473</name>
</gene>
<keyword evidence="4" id="KW-1185">Reference proteome</keyword>
<keyword evidence="2" id="KW-1133">Transmembrane helix</keyword>
<reference evidence="3 4" key="1">
    <citation type="submission" date="2019-12" db="EMBL/GenBank/DDBJ databases">
        <authorList>
            <person name="Floudas D."/>
            <person name="Bentzer J."/>
            <person name="Ahren D."/>
            <person name="Johansson T."/>
            <person name="Persson P."/>
            <person name="Tunlid A."/>
        </authorList>
    </citation>
    <scope>NUCLEOTIDE SEQUENCE [LARGE SCALE GENOMIC DNA]</scope>
    <source>
        <strain evidence="3 4">CBS 102.39</strain>
    </source>
</reference>
<sequence length="187" mass="20509">MPPSDVVTKTLNFAARTATLAARAVNPEQSNNNLGGKKAKTPIIAGSICGGIVLLAWLIGFAVYFRKRYNRKKRNQLIAQGKAQPREKDIEMVKEKVIIPPDPAVLLGQRQPGEVAFPEDEEPREGHHHKPWSRHGSHTKGGHEITGSPSQSDKDSSSPKTGNDTTFDTKDDNSVVDEMRVPPNIKT</sequence>
<keyword evidence="2" id="KW-0472">Membrane</keyword>
<organism evidence="3 4">
    <name type="scientific">Agrocybe pediades</name>
    <dbReference type="NCBI Taxonomy" id="84607"/>
    <lineage>
        <taxon>Eukaryota</taxon>
        <taxon>Fungi</taxon>
        <taxon>Dikarya</taxon>
        <taxon>Basidiomycota</taxon>
        <taxon>Agaricomycotina</taxon>
        <taxon>Agaricomycetes</taxon>
        <taxon>Agaricomycetidae</taxon>
        <taxon>Agaricales</taxon>
        <taxon>Agaricineae</taxon>
        <taxon>Strophariaceae</taxon>
        <taxon>Agrocybe</taxon>
    </lineage>
</organism>
<keyword evidence="2" id="KW-0812">Transmembrane</keyword>
<feature type="compositionally biased region" description="Basic residues" evidence="1">
    <location>
        <begin position="126"/>
        <end position="140"/>
    </location>
</feature>
<proteinExistence type="predicted"/>
<name>A0A8H4R184_9AGAR</name>
<evidence type="ECO:0000256" key="2">
    <source>
        <dbReference type="SAM" id="Phobius"/>
    </source>
</evidence>
<feature type="region of interest" description="Disordered" evidence="1">
    <location>
        <begin position="116"/>
        <end position="187"/>
    </location>
</feature>
<dbReference type="AlphaFoldDB" id="A0A8H4R184"/>
<feature type="transmembrane region" description="Helical" evidence="2">
    <location>
        <begin position="43"/>
        <end position="65"/>
    </location>
</feature>
<evidence type="ECO:0000256" key="1">
    <source>
        <dbReference type="SAM" id="MobiDB-lite"/>
    </source>
</evidence>
<evidence type="ECO:0000313" key="3">
    <source>
        <dbReference type="EMBL" id="KAF4620538.1"/>
    </source>
</evidence>
<evidence type="ECO:0000313" key="4">
    <source>
        <dbReference type="Proteomes" id="UP000521872"/>
    </source>
</evidence>
<feature type="compositionally biased region" description="Basic and acidic residues" evidence="1">
    <location>
        <begin position="167"/>
        <end position="180"/>
    </location>
</feature>
<comment type="caution">
    <text evidence="3">The sequence shown here is derived from an EMBL/GenBank/DDBJ whole genome shotgun (WGS) entry which is preliminary data.</text>
</comment>
<dbReference type="Proteomes" id="UP000521872">
    <property type="component" value="Unassembled WGS sequence"/>
</dbReference>
<accession>A0A8H4R184</accession>
<protein>
    <submittedName>
        <fullName evidence="3">Uncharacterized protein</fullName>
    </submittedName>
</protein>
<dbReference type="EMBL" id="JAACJL010000015">
    <property type="protein sequence ID" value="KAF4620538.1"/>
    <property type="molecule type" value="Genomic_DNA"/>
</dbReference>